<organism evidence="1 2">
    <name type="scientific">Brucella anthropi</name>
    <name type="common">Ochrobactrum anthropi</name>
    <dbReference type="NCBI Taxonomy" id="529"/>
    <lineage>
        <taxon>Bacteria</taxon>
        <taxon>Pseudomonadati</taxon>
        <taxon>Pseudomonadota</taxon>
        <taxon>Alphaproteobacteria</taxon>
        <taxon>Hyphomicrobiales</taxon>
        <taxon>Brucellaceae</taxon>
        <taxon>Brucella/Ochrobactrum group</taxon>
        <taxon>Brucella</taxon>
    </lineage>
</organism>
<reference evidence="1" key="2">
    <citation type="submission" date="2020-10" db="EMBL/GenBank/DDBJ databases">
        <title>Enrichment of novel Verrucomicrobia, Bacteroidetes and Krumholzibacteria in an oxygen-limited, methane- and iron-fed bioreactor inoculated with Bothnian Sea sediments.</title>
        <authorList>
            <person name="Martins P.D."/>
            <person name="de Jong A."/>
            <person name="Lenstra W.K."/>
            <person name="van Helmond N.A.G.M."/>
            <person name="Slomp C.P."/>
            <person name="Jetten M.S.M."/>
            <person name="Welte C.U."/>
            <person name="Rasigraf O."/>
        </authorList>
    </citation>
    <scope>NUCLEOTIDE SEQUENCE</scope>
    <source>
        <strain evidence="1">MAG47</strain>
    </source>
</reference>
<dbReference type="AlphaFoldDB" id="A0A8I0TAC1"/>
<accession>A0A8I0TAC1</accession>
<reference evidence="1" key="1">
    <citation type="submission" date="2020-09" db="EMBL/GenBank/DDBJ databases">
        <authorList>
            <person name="Dalcin Martins P."/>
        </authorList>
    </citation>
    <scope>NUCLEOTIDE SEQUENCE</scope>
    <source>
        <strain evidence="1">MAG47</strain>
    </source>
</reference>
<sequence>MATSSGAGELANVLLPLLTEGKNFEVPEIDLSDDMFQQPAEDGPIYGEISPITFEELTTGQVGGTGVFDRLMVSLVNHLKVEYQANRISGAEYTKAYIGIVQAALQTAQQFLLTKDQAYWQALLVQAQAKAAEVATTQARVELETARVMLVRTQFEALTAEVNYGLTKIKISSEDATFANLIKQGTSLDYTNDRMYPQQLALLKEQTETQRSNTLDTRTDGAAITGTAGKQKEQISEQIKLIKEQTETQRSQTLDTRTDNITVTGSVGKQKALYDQQITSYQRDSEQKAAKMWVDAWITQKTIDEGLIAPNQFTNANLDALLTSLRSKLNLG</sequence>
<dbReference type="Proteomes" id="UP000642265">
    <property type="component" value="Unassembled WGS sequence"/>
</dbReference>
<comment type="caution">
    <text evidence="1">The sequence shown here is derived from an EMBL/GenBank/DDBJ whole genome shotgun (WGS) entry which is preliminary data.</text>
</comment>
<protein>
    <submittedName>
        <fullName evidence="1">Uncharacterized protein</fullName>
    </submittedName>
</protein>
<name>A0A8I0TAC1_BRUAN</name>
<proteinExistence type="predicted"/>
<evidence type="ECO:0000313" key="1">
    <source>
        <dbReference type="EMBL" id="MBE0563653.1"/>
    </source>
</evidence>
<dbReference type="EMBL" id="JACZKO010000063">
    <property type="protein sequence ID" value="MBE0563653.1"/>
    <property type="molecule type" value="Genomic_DNA"/>
</dbReference>
<gene>
    <name evidence="1" type="ORF">IH622_22940</name>
</gene>
<evidence type="ECO:0000313" key="2">
    <source>
        <dbReference type="Proteomes" id="UP000642265"/>
    </source>
</evidence>